<dbReference type="SUPFAM" id="SSF56300">
    <property type="entry name" value="Metallo-dependent phosphatases"/>
    <property type="match status" value="1"/>
</dbReference>
<dbReference type="GO" id="GO:0046872">
    <property type="term" value="F:metal ion binding"/>
    <property type="evidence" value="ECO:0007669"/>
    <property type="project" value="UniProtKB-KW"/>
</dbReference>
<protein>
    <recommendedName>
        <fullName evidence="2">Phosphoesterase</fullName>
        <ecNumber evidence="2">3.1.4.-</ecNumber>
    </recommendedName>
</protein>
<evidence type="ECO:0000256" key="2">
    <source>
        <dbReference type="RuleBase" id="RU362039"/>
    </source>
</evidence>
<dbReference type="AlphaFoldDB" id="A0A933GLI5"/>
<name>A0A933GLI5_UNCTE</name>
<organism evidence="4 5">
    <name type="scientific">Tectimicrobiota bacterium</name>
    <dbReference type="NCBI Taxonomy" id="2528274"/>
    <lineage>
        <taxon>Bacteria</taxon>
        <taxon>Pseudomonadati</taxon>
        <taxon>Nitrospinota/Tectimicrobiota group</taxon>
        <taxon>Candidatus Tectimicrobiota</taxon>
    </lineage>
</organism>
<evidence type="ECO:0000256" key="1">
    <source>
        <dbReference type="ARBA" id="ARBA00008950"/>
    </source>
</evidence>
<dbReference type="EMBL" id="JACQWF010000057">
    <property type="protein sequence ID" value="MBI4594979.1"/>
    <property type="molecule type" value="Genomic_DNA"/>
</dbReference>
<evidence type="ECO:0000313" key="5">
    <source>
        <dbReference type="Proteomes" id="UP000772181"/>
    </source>
</evidence>
<evidence type="ECO:0000313" key="4">
    <source>
        <dbReference type="EMBL" id="MBI4594979.1"/>
    </source>
</evidence>
<dbReference type="Gene3D" id="3.60.21.10">
    <property type="match status" value="1"/>
</dbReference>
<accession>A0A933GLI5</accession>
<evidence type="ECO:0000259" key="3">
    <source>
        <dbReference type="Pfam" id="PF12850"/>
    </source>
</evidence>
<comment type="caution">
    <text evidence="4">The sequence shown here is derived from an EMBL/GenBank/DDBJ whole genome shotgun (WGS) entry which is preliminary data.</text>
</comment>
<dbReference type="Pfam" id="PF12850">
    <property type="entry name" value="Metallophos_2"/>
    <property type="match status" value="1"/>
</dbReference>
<dbReference type="GO" id="GO:0016787">
    <property type="term" value="F:hydrolase activity"/>
    <property type="evidence" value="ECO:0007669"/>
    <property type="project" value="UniProtKB-UniRule"/>
</dbReference>
<sequence>MLIGVISDTHGYLHSNVFKVFRGVDHILHAGDIGAEEVILELETIAPVTAVLGNGDFFRGSERYGQFEILDFHDIKILLTHQYPGYGKASDALQGMVQMISPQIIISGHTHSPHHQQKDQVLLFNPGSGGQTLYYAEKSVGLINIQPSSNGQKEVRGEIIQLG</sequence>
<keyword evidence="2" id="KW-0479">Metal-binding</keyword>
<dbReference type="InterPro" id="IPR000979">
    <property type="entry name" value="Phosphodiesterase_MJ0936/Vps29"/>
</dbReference>
<dbReference type="InterPro" id="IPR024654">
    <property type="entry name" value="Calcineurin-like_PHP_lpxH"/>
</dbReference>
<dbReference type="PANTHER" id="PTHR11124">
    <property type="entry name" value="VACUOLAR SORTING PROTEIN VPS29"/>
    <property type="match status" value="1"/>
</dbReference>
<gene>
    <name evidence="4" type="ORF">HY730_01205</name>
</gene>
<dbReference type="NCBIfam" id="TIGR00040">
    <property type="entry name" value="yfcE"/>
    <property type="match status" value="1"/>
</dbReference>
<dbReference type="Proteomes" id="UP000772181">
    <property type="component" value="Unassembled WGS sequence"/>
</dbReference>
<comment type="similarity">
    <text evidence="1 2">Belongs to the metallophosphoesterase superfamily. YfcE family.</text>
</comment>
<comment type="cofactor">
    <cofactor evidence="2">
        <name>a divalent metal cation</name>
        <dbReference type="ChEBI" id="CHEBI:60240"/>
    </cofactor>
</comment>
<reference evidence="4" key="1">
    <citation type="submission" date="2020-07" db="EMBL/GenBank/DDBJ databases">
        <title>Huge and variable diversity of episymbiotic CPR bacteria and DPANN archaea in groundwater ecosystems.</title>
        <authorList>
            <person name="He C.Y."/>
            <person name="Keren R."/>
            <person name="Whittaker M."/>
            <person name="Farag I.F."/>
            <person name="Doudna J."/>
            <person name="Cate J.H.D."/>
            <person name="Banfield J.F."/>
        </authorList>
    </citation>
    <scope>NUCLEOTIDE SEQUENCE</scope>
    <source>
        <strain evidence="4">NC_groundwater_1482_Ag_S-0.65um_47_24</strain>
    </source>
</reference>
<feature type="domain" description="Calcineurin-like phosphoesterase" evidence="3">
    <location>
        <begin position="1"/>
        <end position="146"/>
    </location>
</feature>
<proteinExistence type="inferred from homology"/>
<dbReference type="InterPro" id="IPR029052">
    <property type="entry name" value="Metallo-depent_PP-like"/>
</dbReference>
<dbReference type="EC" id="3.1.4.-" evidence="2"/>